<dbReference type="PANTHER" id="PTHR15228">
    <property type="entry name" value="SPERMATHECAL PHYSIOLOGY VARIANT"/>
    <property type="match status" value="1"/>
</dbReference>
<keyword evidence="7" id="KW-1185">Reference proteome</keyword>
<dbReference type="InterPro" id="IPR051025">
    <property type="entry name" value="RhoGAP"/>
</dbReference>
<dbReference type="InterPro" id="IPR031160">
    <property type="entry name" value="F_BAR_dom"/>
</dbReference>
<dbReference type="Pfam" id="PF24235">
    <property type="entry name" value="RHG29_45_N"/>
    <property type="match status" value="1"/>
</dbReference>
<evidence type="ECO:0000256" key="2">
    <source>
        <dbReference type="ARBA" id="ARBA00023054"/>
    </source>
</evidence>
<feature type="domain" description="F-BAR" evidence="5">
    <location>
        <begin position="205"/>
        <end position="400"/>
    </location>
</feature>
<dbReference type="InterPro" id="IPR054713">
    <property type="entry name" value="GMIP/FCHO2-like_FCH"/>
</dbReference>
<dbReference type="EMBL" id="AZBU02000001">
    <property type="protein sequence ID" value="TMS35129.1"/>
    <property type="molecule type" value="Genomic_DNA"/>
</dbReference>
<dbReference type="PANTHER" id="PTHR15228:SF25">
    <property type="entry name" value="F-BAR DOMAIN-CONTAINING PROTEIN"/>
    <property type="match status" value="1"/>
</dbReference>
<keyword evidence="2 3" id="KW-0175">Coiled coil</keyword>
<sequence>MSSSSLCSSVDVGNDPDIEEILTDDLVADIERFADYINRLRSALDSTTHVPDGETMCVSVHAALSMVSQSVRDLLVRYPIFKTSHVLMPVSQLVHSVKEINFDSASVDASKTLSCIEKLESAVGNTLRQSLTNKSNSNRYTTATLGRKLNKQTSHVPRTSTNGTVHYRPPLTRRHSTFQPRTSLLSDSIDAAVPSLARHSDIDAEQMDLKLICHDDGVNLAFEKSKAWSKYCKDILNYVKGRIQTDTDYAKKSQGLADQSKLLMTENYVALKDVFQKCFEADCSFAQDTFTTMKYLNERVIVPLEKRRTEHENCRRQLKNEWNKVTKQLQDCHAELKKSKANLINREVGYKKAREQFVRLETIQQPASGSDLVRRKKEVEKRRRAEGDACTKVGLPFFAL</sequence>
<dbReference type="GO" id="GO:0005096">
    <property type="term" value="F:GTPase activator activity"/>
    <property type="evidence" value="ECO:0007669"/>
    <property type="project" value="UniProtKB-KW"/>
</dbReference>
<gene>
    <name evidence="6" type="ORF">L596_002591</name>
</gene>
<dbReference type="Pfam" id="PF22699">
    <property type="entry name" value="GMIP-like_FCH"/>
    <property type="match status" value="1"/>
</dbReference>
<evidence type="ECO:0000259" key="5">
    <source>
        <dbReference type="PROSITE" id="PS51741"/>
    </source>
</evidence>
<comment type="caution">
    <text evidence="6">The sequence shown here is derived from an EMBL/GenBank/DDBJ whole genome shotgun (WGS) entry which is preliminary data.</text>
</comment>
<dbReference type="Gene3D" id="1.20.1270.60">
    <property type="entry name" value="Arfaptin homology (AH) domain/BAR domain"/>
    <property type="match status" value="1"/>
</dbReference>
<dbReference type="Proteomes" id="UP000298663">
    <property type="component" value="Chromosome X"/>
</dbReference>
<dbReference type="GO" id="GO:0051056">
    <property type="term" value="P:regulation of small GTPase mediated signal transduction"/>
    <property type="evidence" value="ECO:0007669"/>
    <property type="project" value="UniProtKB-ARBA"/>
</dbReference>
<protein>
    <recommendedName>
        <fullName evidence="5">F-BAR domain-containing protein</fullName>
    </recommendedName>
</protein>
<evidence type="ECO:0000256" key="1">
    <source>
        <dbReference type="ARBA" id="ARBA00022468"/>
    </source>
</evidence>
<reference evidence="6 7" key="2">
    <citation type="journal article" date="2019" name="G3 (Bethesda)">
        <title>Hybrid Assembly of the Genome of the Entomopathogenic Nematode Steinernema carpocapsae Identifies the X-Chromosome.</title>
        <authorList>
            <person name="Serra L."/>
            <person name="Macchietto M."/>
            <person name="Macias-Munoz A."/>
            <person name="McGill C.J."/>
            <person name="Rodriguez I.M."/>
            <person name="Rodriguez B."/>
            <person name="Murad R."/>
            <person name="Mortazavi A."/>
        </authorList>
    </citation>
    <scope>NUCLEOTIDE SEQUENCE [LARGE SCALE GENOMIC DNA]</scope>
    <source>
        <strain evidence="6 7">ALL</strain>
    </source>
</reference>
<proteinExistence type="predicted"/>
<organism evidence="6 7">
    <name type="scientific">Steinernema carpocapsae</name>
    <name type="common">Entomopathogenic nematode</name>
    <dbReference type="NCBI Taxonomy" id="34508"/>
    <lineage>
        <taxon>Eukaryota</taxon>
        <taxon>Metazoa</taxon>
        <taxon>Ecdysozoa</taxon>
        <taxon>Nematoda</taxon>
        <taxon>Chromadorea</taxon>
        <taxon>Rhabditida</taxon>
        <taxon>Tylenchina</taxon>
        <taxon>Panagrolaimomorpha</taxon>
        <taxon>Strongyloidoidea</taxon>
        <taxon>Steinernematidae</taxon>
        <taxon>Steinernema</taxon>
    </lineage>
</organism>
<keyword evidence="1" id="KW-0343">GTPase activation</keyword>
<feature type="compositionally biased region" description="Polar residues" evidence="4">
    <location>
        <begin position="151"/>
        <end position="164"/>
    </location>
</feature>
<dbReference type="InterPro" id="IPR027267">
    <property type="entry name" value="AH/BAR_dom_sf"/>
</dbReference>
<evidence type="ECO:0000313" key="7">
    <source>
        <dbReference type="Proteomes" id="UP000298663"/>
    </source>
</evidence>
<dbReference type="OrthoDB" id="5823445at2759"/>
<dbReference type="InterPro" id="IPR057028">
    <property type="entry name" value="RHG29_45_N"/>
</dbReference>
<dbReference type="PROSITE" id="PS51741">
    <property type="entry name" value="F_BAR"/>
    <property type="match status" value="1"/>
</dbReference>
<name>A0A4U8URJ6_STECR</name>
<feature type="region of interest" description="Disordered" evidence="4">
    <location>
        <begin position="149"/>
        <end position="172"/>
    </location>
</feature>
<dbReference type="AlphaFoldDB" id="A0A4U8URJ6"/>
<dbReference type="SUPFAM" id="SSF103657">
    <property type="entry name" value="BAR/IMD domain-like"/>
    <property type="match status" value="1"/>
</dbReference>
<evidence type="ECO:0000313" key="6">
    <source>
        <dbReference type="EMBL" id="TMS35129.1"/>
    </source>
</evidence>
<reference evidence="6 7" key="1">
    <citation type="journal article" date="2015" name="Genome Biol.">
        <title>Comparative genomics of Steinernema reveals deeply conserved gene regulatory networks.</title>
        <authorList>
            <person name="Dillman A.R."/>
            <person name="Macchietto M."/>
            <person name="Porter C.F."/>
            <person name="Rogers A."/>
            <person name="Williams B."/>
            <person name="Antoshechkin I."/>
            <person name="Lee M.M."/>
            <person name="Goodwin Z."/>
            <person name="Lu X."/>
            <person name="Lewis E.E."/>
            <person name="Goodrich-Blair H."/>
            <person name="Stock S.P."/>
            <person name="Adams B.J."/>
            <person name="Sternberg P.W."/>
            <person name="Mortazavi A."/>
        </authorList>
    </citation>
    <scope>NUCLEOTIDE SEQUENCE [LARGE SCALE GENOMIC DNA]</scope>
    <source>
        <strain evidence="6 7">ALL</strain>
    </source>
</reference>
<evidence type="ECO:0000256" key="3">
    <source>
        <dbReference type="PROSITE-ProRule" id="PRU01077"/>
    </source>
</evidence>
<accession>A0A4U8URJ6</accession>
<dbReference type="STRING" id="34508.A0A4U8URJ6"/>
<dbReference type="EMBL" id="CM016762">
    <property type="protein sequence ID" value="TMS35129.1"/>
    <property type="molecule type" value="Genomic_DNA"/>
</dbReference>
<evidence type="ECO:0000256" key="4">
    <source>
        <dbReference type="SAM" id="MobiDB-lite"/>
    </source>
</evidence>